<name>A0ABT1G6X9_9GAMM</name>
<dbReference type="Proteomes" id="UP001523550">
    <property type="component" value="Unassembled WGS sequence"/>
</dbReference>
<evidence type="ECO:0000256" key="4">
    <source>
        <dbReference type="RuleBase" id="RU004504"/>
    </source>
</evidence>
<dbReference type="InterPro" id="IPR015422">
    <property type="entry name" value="PyrdxlP-dep_Trfase_small"/>
</dbReference>
<dbReference type="InterPro" id="IPR015421">
    <property type="entry name" value="PyrdxlP-dep_Trfase_major"/>
</dbReference>
<dbReference type="PANTHER" id="PTHR43586:SF15">
    <property type="entry name" value="BLR3095 PROTEIN"/>
    <property type="match status" value="1"/>
</dbReference>
<evidence type="ECO:0000313" key="6">
    <source>
        <dbReference type="EMBL" id="MCP1727040.1"/>
    </source>
</evidence>
<accession>A0ABT1G6X9</accession>
<evidence type="ECO:0000313" key="7">
    <source>
        <dbReference type="Proteomes" id="UP001523550"/>
    </source>
</evidence>
<comment type="caution">
    <text evidence="6">The sequence shown here is derived from an EMBL/GenBank/DDBJ whole genome shotgun (WGS) entry which is preliminary data.</text>
</comment>
<dbReference type="GO" id="GO:0016829">
    <property type="term" value="F:lyase activity"/>
    <property type="evidence" value="ECO:0007669"/>
    <property type="project" value="UniProtKB-KW"/>
</dbReference>
<evidence type="ECO:0000259" key="5">
    <source>
        <dbReference type="Pfam" id="PF00266"/>
    </source>
</evidence>
<dbReference type="Pfam" id="PF00266">
    <property type="entry name" value="Aminotran_5"/>
    <property type="match status" value="1"/>
</dbReference>
<dbReference type="EMBL" id="JALJYF010000001">
    <property type="protein sequence ID" value="MCP1727040.1"/>
    <property type="molecule type" value="Genomic_DNA"/>
</dbReference>
<dbReference type="InterPro" id="IPR015424">
    <property type="entry name" value="PyrdxlP-dep_Trfase"/>
</dbReference>
<keyword evidence="7" id="KW-1185">Reference proteome</keyword>
<sequence>MSLELANKVMQGSRDLFPGLRFDVYANHASISPLSEPVCTAINEVMAAQAREGVAFFPAEVARRERLRGQLASLVGTEAEDIALVENTTAGVVAVAGSLPWRQGDRVLVFSGEFPTNITPWQQAARRHGLELVWMDADDFRRDRAAALEAFEQHLAQGVRLVAVSAVQFTTGQLMPLATMGYLCRRHGSEFFVDAIQAAGIVPLDVKTMDIDYLACGSHKWLMGPEGVGFVYIAPEKAETLEPNLAGWISHEDAFEFLTGGPETLRYDRPFQRGARMLESGTFNSIGCAGLEASLGLIQSIGVETIHAHVQTWLDVLESQLLERGFESARMPETENRSGILSVWPPDHRPAADWAADLAEEGISCASPAGWLRFAPHWPNAVEEVASVVQAVDRILAR</sequence>
<gene>
    <name evidence="6" type="ORF">J2T60_001005</name>
</gene>
<feature type="domain" description="Aminotransferase class V" evidence="5">
    <location>
        <begin position="32"/>
        <end position="365"/>
    </location>
</feature>
<keyword evidence="6" id="KW-0456">Lyase</keyword>
<dbReference type="RefSeq" id="WP_253446284.1">
    <property type="nucleotide sequence ID" value="NZ_JALJYF010000001.1"/>
</dbReference>
<keyword evidence="2" id="KW-0663">Pyridoxal phosphate</keyword>
<dbReference type="SUPFAM" id="SSF53383">
    <property type="entry name" value="PLP-dependent transferases"/>
    <property type="match status" value="1"/>
</dbReference>
<comment type="similarity">
    <text evidence="3">Belongs to the class-V pyridoxal-phosphate-dependent aminotransferase family.</text>
</comment>
<dbReference type="Gene3D" id="3.90.1150.10">
    <property type="entry name" value="Aspartate Aminotransferase, domain 1"/>
    <property type="match status" value="1"/>
</dbReference>
<dbReference type="Gene3D" id="3.40.640.10">
    <property type="entry name" value="Type I PLP-dependent aspartate aminotransferase-like (Major domain)"/>
    <property type="match status" value="1"/>
</dbReference>
<evidence type="ECO:0000256" key="2">
    <source>
        <dbReference type="ARBA" id="ARBA00022898"/>
    </source>
</evidence>
<dbReference type="PANTHER" id="PTHR43586">
    <property type="entry name" value="CYSTEINE DESULFURASE"/>
    <property type="match status" value="1"/>
</dbReference>
<dbReference type="InterPro" id="IPR000192">
    <property type="entry name" value="Aminotrans_V_dom"/>
</dbReference>
<reference evidence="6 7" key="1">
    <citation type="submission" date="2022-03" db="EMBL/GenBank/DDBJ databases">
        <title>Genomic Encyclopedia of Type Strains, Phase III (KMG-III): the genomes of soil and plant-associated and newly described type strains.</title>
        <authorList>
            <person name="Whitman W."/>
        </authorList>
    </citation>
    <scope>NUCLEOTIDE SEQUENCE [LARGE SCALE GENOMIC DNA]</scope>
    <source>
        <strain evidence="6 7">BSker1</strain>
    </source>
</reference>
<protein>
    <submittedName>
        <fullName evidence="6">Selenocysteine lyase/cysteine desulfurase</fullName>
    </submittedName>
</protein>
<comment type="cofactor">
    <cofactor evidence="1 4">
        <name>pyridoxal 5'-phosphate</name>
        <dbReference type="ChEBI" id="CHEBI:597326"/>
    </cofactor>
</comment>
<evidence type="ECO:0000256" key="1">
    <source>
        <dbReference type="ARBA" id="ARBA00001933"/>
    </source>
</evidence>
<organism evidence="6 7">
    <name type="scientific">Natronospira proteinivora</name>
    <dbReference type="NCBI Taxonomy" id="1807133"/>
    <lineage>
        <taxon>Bacteria</taxon>
        <taxon>Pseudomonadati</taxon>
        <taxon>Pseudomonadota</taxon>
        <taxon>Gammaproteobacteria</taxon>
        <taxon>Natronospirales</taxon>
        <taxon>Natronospiraceae</taxon>
        <taxon>Natronospira</taxon>
    </lineage>
</organism>
<dbReference type="PROSITE" id="PS00595">
    <property type="entry name" value="AA_TRANSFER_CLASS_5"/>
    <property type="match status" value="1"/>
</dbReference>
<proteinExistence type="inferred from homology"/>
<evidence type="ECO:0000256" key="3">
    <source>
        <dbReference type="RuleBase" id="RU004075"/>
    </source>
</evidence>
<dbReference type="InterPro" id="IPR020578">
    <property type="entry name" value="Aminotrans_V_PyrdxlP_BS"/>
</dbReference>